<keyword evidence="4" id="KW-1185">Reference proteome</keyword>
<dbReference type="InterPro" id="IPR029058">
    <property type="entry name" value="AB_hydrolase_fold"/>
</dbReference>
<dbReference type="RefSeq" id="WP_130491785.1">
    <property type="nucleotide sequence ID" value="NZ_SGXD01000001.1"/>
</dbReference>
<feature type="signal peptide" evidence="1">
    <location>
        <begin position="1"/>
        <end position="28"/>
    </location>
</feature>
<dbReference type="Pfam" id="PF12740">
    <property type="entry name" value="PETase"/>
    <property type="match status" value="1"/>
</dbReference>
<dbReference type="PANTHER" id="PTHR33428:SF14">
    <property type="entry name" value="CARBOXYLESTERASE TYPE B DOMAIN-CONTAINING PROTEIN"/>
    <property type="match status" value="1"/>
</dbReference>
<feature type="chain" id="PRO_5020500005" evidence="1">
    <location>
        <begin position="29"/>
        <end position="303"/>
    </location>
</feature>
<name>A0A4V2F567_9ACTN</name>
<evidence type="ECO:0000259" key="2">
    <source>
        <dbReference type="Pfam" id="PF12740"/>
    </source>
</evidence>
<evidence type="ECO:0000256" key="1">
    <source>
        <dbReference type="SAM" id="SignalP"/>
    </source>
</evidence>
<accession>A0A4V2F567</accession>
<keyword evidence="1" id="KW-0732">Signal</keyword>
<comment type="caution">
    <text evidence="3">The sequence shown here is derived from an EMBL/GenBank/DDBJ whole genome shotgun (WGS) entry which is preliminary data.</text>
</comment>
<dbReference type="EMBL" id="SGXD01000001">
    <property type="protein sequence ID" value="RZS91759.1"/>
    <property type="molecule type" value="Genomic_DNA"/>
</dbReference>
<sequence>MRYSRVIPAILAAGALGLVASSSTDVSASTRNEQSSLSRTFPVVREAGPGAEQYTAYYPADPKAVGHDLPIVVFGNGACNHASDIEYITTLELVASHGFLVVSEGYYAGAPAGVSNAPDPSLLTKAIDWAQAQDRAHGSDLRHHVDTSSIAVAGHSCGGIEALVAGEDPRVDAVLALDTGFFPTSAPFGYGRDELAKLHSPVLFLDGGPDDIAYENSVANYGLVTVPAIHATNPDAGHAGFWHNTRKMQWDMTLTPEAATVIVQFLDLALYGNQGADAYFRGAHPGLAAVPGWSVESKDFPTS</sequence>
<organism evidence="3 4">
    <name type="scientific">Motilibacter rhizosphaerae</name>
    <dbReference type="NCBI Taxonomy" id="598652"/>
    <lineage>
        <taxon>Bacteria</taxon>
        <taxon>Bacillati</taxon>
        <taxon>Actinomycetota</taxon>
        <taxon>Actinomycetes</taxon>
        <taxon>Motilibacterales</taxon>
        <taxon>Motilibacteraceae</taxon>
        <taxon>Motilibacter</taxon>
    </lineage>
</organism>
<dbReference type="InterPro" id="IPR041127">
    <property type="entry name" value="PET_hydrolase/cutinase-like"/>
</dbReference>
<proteinExistence type="predicted"/>
<dbReference type="Gene3D" id="3.40.50.1820">
    <property type="entry name" value="alpha/beta hydrolase"/>
    <property type="match status" value="1"/>
</dbReference>
<evidence type="ECO:0000313" key="3">
    <source>
        <dbReference type="EMBL" id="RZS91759.1"/>
    </source>
</evidence>
<protein>
    <submittedName>
        <fullName evidence="3">Chlorophyllase-like protein</fullName>
    </submittedName>
</protein>
<gene>
    <name evidence="3" type="ORF">EV189_1007</name>
</gene>
<dbReference type="PANTHER" id="PTHR33428">
    <property type="entry name" value="CHLOROPHYLLASE-2, CHLOROPLASTIC"/>
    <property type="match status" value="1"/>
</dbReference>
<reference evidence="3 4" key="1">
    <citation type="submission" date="2019-02" db="EMBL/GenBank/DDBJ databases">
        <title>Genomic Encyclopedia of Type Strains, Phase IV (KMG-IV): sequencing the most valuable type-strain genomes for metagenomic binning, comparative biology and taxonomic classification.</title>
        <authorList>
            <person name="Goeker M."/>
        </authorList>
    </citation>
    <scope>NUCLEOTIDE SEQUENCE [LARGE SCALE GENOMIC DNA]</scope>
    <source>
        <strain evidence="3 4">DSM 45622</strain>
    </source>
</reference>
<feature type="domain" description="PET hydrolase/cutinase-like" evidence="2">
    <location>
        <begin position="39"/>
        <end position="218"/>
    </location>
</feature>
<dbReference type="Proteomes" id="UP000293638">
    <property type="component" value="Unassembled WGS sequence"/>
</dbReference>
<dbReference type="OrthoDB" id="9812672at2"/>
<evidence type="ECO:0000313" key="4">
    <source>
        <dbReference type="Proteomes" id="UP000293638"/>
    </source>
</evidence>
<dbReference type="AlphaFoldDB" id="A0A4V2F567"/>
<dbReference type="SUPFAM" id="SSF53474">
    <property type="entry name" value="alpha/beta-Hydrolases"/>
    <property type="match status" value="1"/>
</dbReference>